<feature type="signal peptide" evidence="1">
    <location>
        <begin position="1"/>
        <end position="21"/>
    </location>
</feature>
<keyword evidence="4" id="KW-1185">Reference proteome</keyword>
<gene>
    <name evidence="2" type="ORF">BXYJ_LOCUS410</name>
</gene>
<evidence type="ECO:0000256" key="1">
    <source>
        <dbReference type="SAM" id="SignalP"/>
    </source>
</evidence>
<protein>
    <submittedName>
        <fullName evidence="2">(pine wood nematode) hypothetical protein</fullName>
    </submittedName>
</protein>
<dbReference type="AlphaFoldDB" id="A0A1I7S865"/>
<dbReference type="EMBL" id="CAJFCV020000001">
    <property type="protein sequence ID" value="CAG9080520.1"/>
    <property type="molecule type" value="Genomic_DNA"/>
</dbReference>
<evidence type="ECO:0000313" key="3">
    <source>
        <dbReference type="Proteomes" id="UP000095284"/>
    </source>
</evidence>
<name>A0A1I7S865_BURXY</name>
<evidence type="ECO:0000313" key="2">
    <source>
        <dbReference type="EMBL" id="CAD5208174.1"/>
    </source>
</evidence>
<organism evidence="3 5">
    <name type="scientific">Bursaphelenchus xylophilus</name>
    <name type="common">Pinewood nematode worm</name>
    <name type="synonym">Aphelenchoides xylophilus</name>
    <dbReference type="NCBI Taxonomy" id="6326"/>
    <lineage>
        <taxon>Eukaryota</taxon>
        <taxon>Metazoa</taxon>
        <taxon>Ecdysozoa</taxon>
        <taxon>Nematoda</taxon>
        <taxon>Chromadorea</taxon>
        <taxon>Rhabditida</taxon>
        <taxon>Tylenchina</taxon>
        <taxon>Tylenchomorpha</taxon>
        <taxon>Aphelenchoidea</taxon>
        <taxon>Aphelenchoididae</taxon>
        <taxon>Bursaphelenchus</taxon>
    </lineage>
</organism>
<reference evidence="2" key="2">
    <citation type="submission" date="2020-09" db="EMBL/GenBank/DDBJ databases">
        <authorList>
            <person name="Kikuchi T."/>
        </authorList>
    </citation>
    <scope>NUCLEOTIDE SEQUENCE</scope>
    <source>
        <strain evidence="2">Ka4C1</strain>
    </source>
</reference>
<dbReference type="EMBL" id="CAJFDI010000001">
    <property type="protein sequence ID" value="CAD5208174.1"/>
    <property type="molecule type" value="Genomic_DNA"/>
</dbReference>
<evidence type="ECO:0000313" key="5">
    <source>
        <dbReference type="WBParaSite" id="BXY_0920800.1"/>
    </source>
</evidence>
<dbReference type="Proteomes" id="UP000659654">
    <property type="component" value="Unassembled WGS sequence"/>
</dbReference>
<accession>A0A1I7S865</accession>
<dbReference type="Proteomes" id="UP000095284">
    <property type="component" value="Unplaced"/>
</dbReference>
<reference evidence="5" key="1">
    <citation type="submission" date="2016-11" db="UniProtKB">
        <authorList>
            <consortium name="WormBaseParasite"/>
        </authorList>
    </citation>
    <scope>IDENTIFICATION</scope>
</reference>
<proteinExistence type="predicted"/>
<sequence length="75" mass="7978">MKVRLFVVCLVIIALTRNATAAPEPSPEPQLAKVAAKVAGQVLKWGAYILASLPWGRKKEKPPLNPSQLGYPGAG</sequence>
<feature type="chain" id="PRO_5036308735" evidence="1">
    <location>
        <begin position="22"/>
        <end position="75"/>
    </location>
</feature>
<dbReference type="Proteomes" id="UP000582659">
    <property type="component" value="Unassembled WGS sequence"/>
</dbReference>
<evidence type="ECO:0000313" key="4">
    <source>
        <dbReference type="Proteomes" id="UP000659654"/>
    </source>
</evidence>
<keyword evidence="1" id="KW-0732">Signal</keyword>
<dbReference type="WBParaSite" id="BXY_0920800.1">
    <property type="protein sequence ID" value="BXY_0920800.1"/>
    <property type="gene ID" value="BXY_0920800"/>
</dbReference>